<dbReference type="PIRSF" id="PIRSF037420">
    <property type="entry name" value="PQQ_syn_pqqE"/>
    <property type="match status" value="1"/>
</dbReference>
<dbReference type="InterPro" id="IPR023885">
    <property type="entry name" value="4Fe4S-binding_SPASM_dom"/>
</dbReference>
<dbReference type="InterPro" id="IPR013785">
    <property type="entry name" value="Aldolase_TIM"/>
</dbReference>
<dbReference type="EMBL" id="LBFC01000006">
    <property type="protein sequence ID" value="ONN27705.1"/>
    <property type="molecule type" value="Genomic_DNA"/>
</dbReference>
<dbReference type="Pfam" id="PF13186">
    <property type="entry name" value="SPASM"/>
    <property type="match status" value="1"/>
</dbReference>
<dbReference type="NCBIfam" id="TIGR04085">
    <property type="entry name" value="rSAM_more_4Fe4S"/>
    <property type="match status" value="1"/>
</dbReference>
<dbReference type="SUPFAM" id="SSF102114">
    <property type="entry name" value="Radical SAM enzymes"/>
    <property type="match status" value="1"/>
</dbReference>
<dbReference type="SFLD" id="SFLDG01067">
    <property type="entry name" value="SPASM/twitch_domain_containing"/>
    <property type="match status" value="1"/>
</dbReference>
<dbReference type="SFLD" id="SFLDS00029">
    <property type="entry name" value="Radical_SAM"/>
    <property type="match status" value="1"/>
</dbReference>
<feature type="domain" description="Radical SAM core" evidence="7">
    <location>
        <begin position="1"/>
        <end position="215"/>
    </location>
</feature>
<organism evidence="8 9">
    <name type="scientific">Thermosipho affectus</name>
    <dbReference type="NCBI Taxonomy" id="660294"/>
    <lineage>
        <taxon>Bacteria</taxon>
        <taxon>Thermotogati</taxon>
        <taxon>Thermotogota</taxon>
        <taxon>Thermotogae</taxon>
        <taxon>Thermotogales</taxon>
        <taxon>Fervidobacteriaceae</taxon>
        <taxon>Thermosipho</taxon>
    </lineage>
</organism>
<evidence type="ECO:0000256" key="3">
    <source>
        <dbReference type="ARBA" id="ARBA00022691"/>
    </source>
</evidence>
<dbReference type="RefSeq" id="WP_077197862.1">
    <property type="nucleotide sequence ID" value="NZ_LBFC01000006.1"/>
</dbReference>
<dbReference type="PANTHER" id="PTHR11228:SF7">
    <property type="entry name" value="PQQA PEPTIDE CYCLASE"/>
    <property type="match status" value="1"/>
</dbReference>
<reference evidence="8 9" key="1">
    <citation type="submission" date="2015-06" db="EMBL/GenBank/DDBJ databases">
        <title>Genome sequencing of Thermotogales isolates from hydrothermal vents.</title>
        <authorList>
            <person name="Haverkamp T.H."/>
            <person name="Kublanov I.V."/>
            <person name="Nesbo C.L."/>
        </authorList>
    </citation>
    <scope>NUCLEOTIDE SEQUENCE [LARGE SCALE GENOMIC DNA]</scope>
    <source>
        <strain evidence="9">ik275mar</strain>
    </source>
</reference>
<keyword evidence="4" id="KW-0479">Metal-binding</keyword>
<gene>
    <name evidence="8" type="ORF">XJ44_01630</name>
</gene>
<comment type="cofactor">
    <cofactor evidence="1">
        <name>[4Fe-4S] cluster</name>
        <dbReference type="ChEBI" id="CHEBI:49883"/>
    </cofactor>
</comment>
<dbReference type="InterPro" id="IPR050377">
    <property type="entry name" value="Radical_SAM_PqqE_MftC-like"/>
</dbReference>
<dbReference type="PROSITE" id="PS51918">
    <property type="entry name" value="RADICAL_SAM"/>
    <property type="match status" value="1"/>
</dbReference>
<dbReference type="InterPro" id="IPR017200">
    <property type="entry name" value="PqqE-like"/>
</dbReference>
<evidence type="ECO:0000313" key="9">
    <source>
        <dbReference type="Proteomes" id="UP000242616"/>
    </source>
</evidence>
<dbReference type="SFLD" id="SFLDG01386">
    <property type="entry name" value="main_SPASM_domain-containing"/>
    <property type="match status" value="1"/>
</dbReference>
<dbReference type="CDD" id="cd01335">
    <property type="entry name" value="Radical_SAM"/>
    <property type="match status" value="1"/>
</dbReference>
<dbReference type="Proteomes" id="UP000242616">
    <property type="component" value="Unassembled WGS sequence"/>
</dbReference>
<evidence type="ECO:0000256" key="2">
    <source>
        <dbReference type="ARBA" id="ARBA00022485"/>
    </source>
</evidence>
<name>A0ABX3IIQ8_9BACT</name>
<accession>A0ABX3IIQ8</accession>
<evidence type="ECO:0000256" key="4">
    <source>
        <dbReference type="ARBA" id="ARBA00022723"/>
    </source>
</evidence>
<keyword evidence="6" id="KW-0411">Iron-sulfur</keyword>
<keyword evidence="3" id="KW-0949">S-adenosyl-L-methionine</keyword>
<comment type="caution">
    <text evidence="8">The sequence shown here is derived from an EMBL/GenBank/DDBJ whole genome shotgun (WGS) entry which is preliminary data.</text>
</comment>
<dbReference type="InterPro" id="IPR006638">
    <property type="entry name" value="Elp3/MiaA/NifB-like_rSAM"/>
</dbReference>
<evidence type="ECO:0000256" key="6">
    <source>
        <dbReference type="ARBA" id="ARBA00023014"/>
    </source>
</evidence>
<proteinExistence type="predicted"/>
<keyword evidence="9" id="KW-1185">Reference proteome</keyword>
<evidence type="ECO:0000259" key="7">
    <source>
        <dbReference type="PROSITE" id="PS51918"/>
    </source>
</evidence>
<evidence type="ECO:0000256" key="5">
    <source>
        <dbReference type="ARBA" id="ARBA00023004"/>
    </source>
</evidence>
<evidence type="ECO:0000256" key="1">
    <source>
        <dbReference type="ARBA" id="ARBA00001966"/>
    </source>
</evidence>
<keyword evidence="5" id="KW-0408">Iron</keyword>
<protein>
    <submittedName>
        <fullName evidence="8">Radical SAM protein</fullName>
    </submittedName>
</protein>
<dbReference type="Pfam" id="PF04055">
    <property type="entry name" value="Radical_SAM"/>
    <property type="match status" value="1"/>
</dbReference>
<dbReference type="InterPro" id="IPR058240">
    <property type="entry name" value="rSAM_sf"/>
</dbReference>
<dbReference type="InterPro" id="IPR007197">
    <property type="entry name" value="rSAM"/>
</dbReference>
<keyword evidence="2" id="KW-0004">4Fe-4S</keyword>
<dbReference type="SMART" id="SM00729">
    <property type="entry name" value="Elp3"/>
    <property type="match status" value="1"/>
</dbReference>
<evidence type="ECO:0000313" key="8">
    <source>
        <dbReference type="EMBL" id="ONN27705.1"/>
    </source>
</evidence>
<sequence length="313" mass="35767">MRRPKIVEFELTTACNYACKHCYCNAGKKSKVELSIEQVKHVLDELKSAHVETVDLIGGEPLVRPDIYEIIEYAVGIGLDVMLNTNASLASKEVVKKIKKIYPQLKVGISFDGSLPDIHEFIRGKGTFDKTYKGFMNFVEAGFDVTILHVINKKNYLYFEDMINFAKKHRVSLYVDRFVPVGRGQLYKKILTPNKKEIEYVRHLIEKHKNSINFYVEENISGGLCSAGRTHASVLVDGTVVPCGHFRYDKEYYMGNLNEKSFEEIWKSYDPDVLLDACKVCSMFKRCFGGCRAFAKNMGLKYDPIFCEVESND</sequence>
<dbReference type="PANTHER" id="PTHR11228">
    <property type="entry name" value="RADICAL SAM DOMAIN PROTEIN"/>
    <property type="match status" value="1"/>
</dbReference>
<dbReference type="Gene3D" id="3.20.20.70">
    <property type="entry name" value="Aldolase class I"/>
    <property type="match status" value="1"/>
</dbReference>